<gene>
    <name evidence="1" type="ORF">IAA47_09145</name>
</gene>
<evidence type="ECO:0000313" key="2">
    <source>
        <dbReference type="Proteomes" id="UP000724657"/>
    </source>
</evidence>
<dbReference type="AlphaFoldDB" id="A0A9E2L088"/>
<dbReference type="EMBL" id="JAHLFN010000081">
    <property type="protein sequence ID" value="MBU3843128.1"/>
    <property type="molecule type" value="Genomic_DNA"/>
</dbReference>
<keyword evidence="1" id="KW-0456">Lyase</keyword>
<protein>
    <submittedName>
        <fullName evidence="1">Spore photoproduct lyase</fullName>
    </submittedName>
</protein>
<sequence>EIERVKSRGRFTVTMENELDNLLIYYKLRGENILNILKKYRDIEIKDKRESKRILEEIRERI</sequence>
<reference evidence="1" key="2">
    <citation type="submission" date="2021-04" db="EMBL/GenBank/DDBJ databases">
        <authorList>
            <person name="Gilroy R."/>
        </authorList>
    </citation>
    <scope>NUCLEOTIDE SEQUENCE</scope>
    <source>
        <strain evidence="1">A6-441</strain>
    </source>
</reference>
<evidence type="ECO:0000313" key="1">
    <source>
        <dbReference type="EMBL" id="MBU3843128.1"/>
    </source>
</evidence>
<name>A0A9E2L088_9FUSO</name>
<proteinExistence type="predicted"/>
<comment type="caution">
    <text evidence="1">The sequence shown here is derived from an EMBL/GenBank/DDBJ whole genome shotgun (WGS) entry which is preliminary data.</text>
</comment>
<accession>A0A9E2L088</accession>
<feature type="non-terminal residue" evidence="1">
    <location>
        <position position="1"/>
    </location>
</feature>
<organism evidence="1 2">
    <name type="scientific">Candidatus Fusobacterium pullicola</name>
    <dbReference type="NCBI Taxonomy" id="2838601"/>
    <lineage>
        <taxon>Bacteria</taxon>
        <taxon>Fusobacteriati</taxon>
        <taxon>Fusobacteriota</taxon>
        <taxon>Fusobacteriia</taxon>
        <taxon>Fusobacteriales</taxon>
        <taxon>Fusobacteriaceae</taxon>
        <taxon>Fusobacterium</taxon>
    </lineage>
</organism>
<dbReference type="Proteomes" id="UP000724657">
    <property type="component" value="Unassembled WGS sequence"/>
</dbReference>
<reference evidence="1" key="1">
    <citation type="journal article" date="2021" name="PeerJ">
        <title>Extensive microbial diversity within the chicken gut microbiome revealed by metagenomics and culture.</title>
        <authorList>
            <person name="Gilroy R."/>
            <person name="Ravi A."/>
            <person name="Getino M."/>
            <person name="Pursley I."/>
            <person name="Horton D.L."/>
            <person name="Alikhan N.F."/>
            <person name="Baker D."/>
            <person name="Gharbi K."/>
            <person name="Hall N."/>
            <person name="Watson M."/>
            <person name="Adriaenssens E.M."/>
            <person name="Foster-Nyarko E."/>
            <person name="Jarju S."/>
            <person name="Secka A."/>
            <person name="Antonio M."/>
            <person name="Oren A."/>
            <person name="Chaudhuri R.R."/>
            <person name="La Ragione R."/>
            <person name="Hildebrand F."/>
            <person name="Pallen M.J."/>
        </authorList>
    </citation>
    <scope>NUCLEOTIDE SEQUENCE</scope>
    <source>
        <strain evidence="1">A6-441</strain>
    </source>
</reference>
<dbReference type="GO" id="GO:0016829">
    <property type="term" value="F:lyase activity"/>
    <property type="evidence" value="ECO:0007669"/>
    <property type="project" value="UniProtKB-KW"/>
</dbReference>